<feature type="domain" description="Splicing factor Cactin C-terminal" evidence="3">
    <location>
        <begin position="244"/>
        <end position="367"/>
    </location>
</feature>
<organism evidence="4 5">
    <name type="scientific">Paramecium sonneborni</name>
    <dbReference type="NCBI Taxonomy" id="65129"/>
    <lineage>
        <taxon>Eukaryota</taxon>
        <taxon>Sar</taxon>
        <taxon>Alveolata</taxon>
        <taxon>Ciliophora</taxon>
        <taxon>Intramacronucleata</taxon>
        <taxon>Oligohymenophorea</taxon>
        <taxon>Peniculida</taxon>
        <taxon>Parameciidae</taxon>
        <taxon>Paramecium</taxon>
    </lineage>
</organism>
<dbReference type="InterPro" id="IPR019134">
    <property type="entry name" value="Cactin_C"/>
</dbReference>
<evidence type="ECO:0000256" key="1">
    <source>
        <dbReference type="SAM" id="Coils"/>
    </source>
</evidence>
<gene>
    <name evidence="4" type="ORF">PSON_ATCC_30995.1.T0330137</name>
</gene>
<dbReference type="EMBL" id="CAJJDN010000033">
    <property type="protein sequence ID" value="CAD8075258.1"/>
    <property type="molecule type" value="Genomic_DNA"/>
</dbReference>
<dbReference type="Pfam" id="PF09732">
    <property type="entry name" value="CactinC_cactus"/>
    <property type="match status" value="1"/>
</dbReference>
<dbReference type="GO" id="GO:0005681">
    <property type="term" value="C:spliceosomal complex"/>
    <property type="evidence" value="ECO:0007669"/>
    <property type="project" value="TreeGrafter"/>
</dbReference>
<dbReference type="PANTHER" id="PTHR21737:SF4">
    <property type="entry name" value="SPLICING FACTOR CACTIN"/>
    <property type="match status" value="1"/>
</dbReference>
<name>A0A8S1M329_9CILI</name>
<dbReference type="GO" id="GO:0045292">
    <property type="term" value="P:mRNA cis splicing, via spliceosome"/>
    <property type="evidence" value="ECO:0007669"/>
    <property type="project" value="TreeGrafter"/>
</dbReference>
<dbReference type="PANTHER" id="PTHR21737">
    <property type="entry name" value="POLYGLUTAMINE BINDING PROTEIN 1/MARVEL MEMBRANE-ASSOCIATING DOMAIN CONTAINING 3"/>
    <property type="match status" value="1"/>
</dbReference>
<accession>A0A8S1M329</accession>
<dbReference type="GO" id="GO:0005737">
    <property type="term" value="C:cytoplasm"/>
    <property type="evidence" value="ECO:0007669"/>
    <property type="project" value="TreeGrafter"/>
</dbReference>
<dbReference type="SMART" id="SM01050">
    <property type="entry name" value="CactinC_cactus"/>
    <property type="match status" value="1"/>
</dbReference>
<dbReference type="Proteomes" id="UP000692954">
    <property type="component" value="Unassembled WGS sequence"/>
</dbReference>
<evidence type="ECO:0000256" key="2">
    <source>
        <dbReference type="SAM" id="MobiDB-lite"/>
    </source>
</evidence>
<feature type="region of interest" description="Disordered" evidence="2">
    <location>
        <begin position="173"/>
        <end position="193"/>
    </location>
</feature>
<keyword evidence="5" id="KW-1185">Reference proteome</keyword>
<comment type="caution">
    <text evidence="4">The sequence shown here is derived from an EMBL/GenBank/DDBJ whole genome shotgun (WGS) entry which is preliminary data.</text>
</comment>
<dbReference type="OrthoDB" id="265955at2759"/>
<reference evidence="4" key="1">
    <citation type="submission" date="2021-01" db="EMBL/GenBank/DDBJ databases">
        <authorList>
            <consortium name="Genoscope - CEA"/>
            <person name="William W."/>
        </authorList>
    </citation>
    <scope>NUCLEOTIDE SEQUENCE</scope>
</reference>
<feature type="coiled-coil region" evidence="1">
    <location>
        <begin position="37"/>
        <end position="71"/>
    </location>
</feature>
<keyword evidence="1" id="KW-0175">Coiled coil</keyword>
<dbReference type="AlphaFoldDB" id="A0A8S1M329"/>
<protein>
    <recommendedName>
        <fullName evidence="3">Splicing factor Cactin C-terminal domain-containing protein</fullName>
    </recommendedName>
</protein>
<evidence type="ECO:0000313" key="4">
    <source>
        <dbReference type="EMBL" id="CAD8075258.1"/>
    </source>
</evidence>
<evidence type="ECO:0000313" key="5">
    <source>
        <dbReference type="Proteomes" id="UP000692954"/>
    </source>
</evidence>
<proteinExistence type="predicted"/>
<evidence type="ECO:0000259" key="3">
    <source>
        <dbReference type="Pfam" id="PF09732"/>
    </source>
</evidence>
<sequence>MSFAKKPLPIKGSKKIEKSPLEQIQLILGNEYTVEQIQNTLNQTSDIQNSIKMLKQEREALQNNSKVLKFQQLNKAQQIQKRLNKYNSRWIKRVLGGDIVQNKNQEMLSMIQIQMEKILIDQELHKQIIYNFNCDDYILENDDLKQLTDQRVTILTEFLNNAKVELEKQQLKKKKEKEKEKEKHIGKQNKLPDFSIPNNRKLEDIVEGLDILAQQMFEYERSKPLEEDEVYFNEVVPQRQEPSWGQKYKLKRPQYFNRVKMGFDWNMYNKTHYDVDNPPPKTIQGYKFNVFYPDLIDKTQAPKYTLETCENPDYCIIRFIAGPPYEDLAFQILCKEWDYSDRMGFKSVFSRGILHLWFNFKKPRYRR</sequence>